<dbReference type="RefSeq" id="WP_126629171.1">
    <property type="nucleotide sequence ID" value="NZ_BIFT01000001.1"/>
</dbReference>
<comment type="caution">
    <text evidence="5">The sequence shown here is derived from an EMBL/GenBank/DDBJ whole genome shotgun (WGS) entry which is preliminary data.</text>
</comment>
<dbReference type="Pfam" id="PF01047">
    <property type="entry name" value="MarR"/>
    <property type="match status" value="1"/>
</dbReference>
<proteinExistence type="predicted"/>
<accession>A0A402BC76</accession>
<sequence>MEPIQGYIGYELIQAFRAHHLRAEKELGLLGLRPSQELILLQLWEQEGLSQSLLAERMKVEQSTMSVMLRRMEKAGFIERRQDLQDARISRIYLTQKGRELESRIRAIWEELEHQTLAGLTMAEQVLLRRLLQQVRTNLL</sequence>
<dbReference type="InterPro" id="IPR036390">
    <property type="entry name" value="WH_DNA-bd_sf"/>
</dbReference>
<evidence type="ECO:0000259" key="4">
    <source>
        <dbReference type="PROSITE" id="PS50995"/>
    </source>
</evidence>
<reference evidence="6" key="1">
    <citation type="submission" date="2018-12" db="EMBL/GenBank/DDBJ databases">
        <title>Tengunoibacter tsumagoiensis gen. nov., sp. nov., Dictyobacter kobayashii sp. nov., D. alpinus sp. nov., and D. joshuensis sp. nov. and description of Dictyobacteraceae fam. nov. within the order Ktedonobacterales isolated from Tengu-no-mugimeshi.</title>
        <authorList>
            <person name="Wang C.M."/>
            <person name="Zheng Y."/>
            <person name="Sakai Y."/>
            <person name="Toyoda A."/>
            <person name="Minakuchi Y."/>
            <person name="Abe K."/>
            <person name="Yokota A."/>
            <person name="Yabe S."/>
        </authorList>
    </citation>
    <scope>NUCLEOTIDE SEQUENCE [LARGE SCALE GENOMIC DNA]</scope>
    <source>
        <strain evidence="6">Uno16</strain>
    </source>
</reference>
<dbReference type="GO" id="GO:0003677">
    <property type="term" value="F:DNA binding"/>
    <property type="evidence" value="ECO:0007669"/>
    <property type="project" value="UniProtKB-KW"/>
</dbReference>
<dbReference type="InterPro" id="IPR000835">
    <property type="entry name" value="HTH_MarR-typ"/>
</dbReference>
<evidence type="ECO:0000256" key="3">
    <source>
        <dbReference type="ARBA" id="ARBA00023163"/>
    </source>
</evidence>
<keyword evidence="3" id="KW-0804">Transcription</keyword>
<dbReference type="SUPFAM" id="SSF46785">
    <property type="entry name" value="Winged helix' DNA-binding domain"/>
    <property type="match status" value="1"/>
</dbReference>
<dbReference type="AlphaFoldDB" id="A0A402BC76"/>
<dbReference type="GO" id="GO:0003700">
    <property type="term" value="F:DNA-binding transcription factor activity"/>
    <property type="evidence" value="ECO:0007669"/>
    <property type="project" value="InterPro"/>
</dbReference>
<dbReference type="EMBL" id="BIFT01000001">
    <property type="protein sequence ID" value="GCE29021.1"/>
    <property type="molecule type" value="Genomic_DNA"/>
</dbReference>
<keyword evidence="6" id="KW-1185">Reference proteome</keyword>
<dbReference type="OrthoDB" id="9799663at2"/>
<name>A0A402BC76_9CHLR</name>
<dbReference type="InterPro" id="IPR036388">
    <property type="entry name" value="WH-like_DNA-bd_sf"/>
</dbReference>
<gene>
    <name evidence="5" type="ORF">KDA_45050</name>
</gene>
<dbReference type="PROSITE" id="PS50995">
    <property type="entry name" value="HTH_MARR_2"/>
    <property type="match status" value="1"/>
</dbReference>
<dbReference type="PRINTS" id="PR00598">
    <property type="entry name" value="HTHMARR"/>
</dbReference>
<dbReference type="SMART" id="SM00347">
    <property type="entry name" value="HTH_MARR"/>
    <property type="match status" value="1"/>
</dbReference>
<keyword evidence="2" id="KW-0238">DNA-binding</keyword>
<feature type="domain" description="HTH marR-type" evidence="4">
    <location>
        <begin position="5"/>
        <end position="137"/>
    </location>
</feature>
<organism evidence="5 6">
    <name type="scientific">Dictyobacter alpinus</name>
    <dbReference type="NCBI Taxonomy" id="2014873"/>
    <lineage>
        <taxon>Bacteria</taxon>
        <taxon>Bacillati</taxon>
        <taxon>Chloroflexota</taxon>
        <taxon>Ktedonobacteria</taxon>
        <taxon>Ktedonobacterales</taxon>
        <taxon>Dictyobacteraceae</taxon>
        <taxon>Dictyobacter</taxon>
    </lineage>
</organism>
<evidence type="ECO:0000256" key="2">
    <source>
        <dbReference type="ARBA" id="ARBA00023125"/>
    </source>
</evidence>
<keyword evidence="1" id="KW-0805">Transcription regulation</keyword>
<protein>
    <recommendedName>
        <fullName evidence="4">HTH marR-type domain-containing protein</fullName>
    </recommendedName>
</protein>
<dbReference type="PANTHER" id="PTHR42756">
    <property type="entry name" value="TRANSCRIPTIONAL REGULATOR, MARR"/>
    <property type="match status" value="1"/>
</dbReference>
<evidence type="ECO:0000313" key="5">
    <source>
        <dbReference type="EMBL" id="GCE29021.1"/>
    </source>
</evidence>
<evidence type="ECO:0000256" key="1">
    <source>
        <dbReference type="ARBA" id="ARBA00023015"/>
    </source>
</evidence>
<dbReference type="PANTHER" id="PTHR42756:SF1">
    <property type="entry name" value="TRANSCRIPTIONAL REPRESSOR OF EMRAB OPERON"/>
    <property type="match status" value="1"/>
</dbReference>
<dbReference type="Proteomes" id="UP000287171">
    <property type="component" value="Unassembled WGS sequence"/>
</dbReference>
<evidence type="ECO:0000313" key="6">
    <source>
        <dbReference type="Proteomes" id="UP000287171"/>
    </source>
</evidence>
<dbReference type="Gene3D" id="1.10.10.10">
    <property type="entry name" value="Winged helix-like DNA-binding domain superfamily/Winged helix DNA-binding domain"/>
    <property type="match status" value="1"/>
</dbReference>